<reference evidence="1" key="1">
    <citation type="journal article" date="2022" name="Arch. Microbiol.">
        <title>Pseudodesulfovibrio sediminis sp. nov., a mesophilic and neutrophilic sulfate-reducing bacterium isolated from sediment of a brackish lake.</title>
        <authorList>
            <person name="Takahashi A."/>
            <person name="Kojima H."/>
            <person name="Watanabe M."/>
            <person name="Fukui M."/>
        </authorList>
    </citation>
    <scope>NUCLEOTIDE SEQUENCE</scope>
    <source>
        <strain evidence="1">SF6</strain>
    </source>
</reference>
<dbReference type="Proteomes" id="UP001053296">
    <property type="component" value="Chromosome"/>
</dbReference>
<dbReference type="Pfam" id="PF13692">
    <property type="entry name" value="Glyco_trans_1_4"/>
    <property type="match status" value="1"/>
</dbReference>
<protein>
    <submittedName>
        <fullName evidence="1">Glycosyl transferase</fullName>
    </submittedName>
</protein>
<dbReference type="SUPFAM" id="SSF53756">
    <property type="entry name" value="UDP-Glycosyltransferase/glycogen phosphorylase"/>
    <property type="match status" value="1"/>
</dbReference>
<sequence length="363" mass="40121">MVFPPIYHHTGLETSGGATRVAQLVVDGLRRRNVETNHSFELAEKQDGTAILPNDFGRYLPGNAIGHLHSTGNWPDLLTSISARARVVITMHDCELFTGGCPYPLDCADLDEKCADPCSRNFPEAESLKKQKLHQVQRLEPALVAPSRWMARLAKTHLYRSVTVVPNGIPWPEQPVSKRVARRKLGLHNAARVAVFAAHGGMNAAYKSGDAWKDIWTALKARMPRLVCFAVGGDREEQQGDLILWPYVDRARLSLLMNAADVLLYPTRADNHSLVVLEAMSCSLPVVAYSVGGIPEQVTDQYTGLLVPSGRNKVFIDAAELLLSDPAMIRQMGVDAFDSGRKRFDSERMVEGYMSVYKSLIGE</sequence>
<dbReference type="Gene3D" id="3.40.50.2000">
    <property type="entry name" value="Glycogen Phosphorylase B"/>
    <property type="match status" value="2"/>
</dbReference>
<dbReference type="RefSeq" id="WP_229590870.1">
    <property type="nucleotide sequence ID" value="NZ_AP024485.1"/>
</dbReference>
<keyword evidence="2" id="KW-1185">Reference proteome</keyword>
<keyword evidence="1" id="KW-0808">Transferase</keyword>
<gene>
    <name evidence="1" type="ORF">PSDVSF_21160</name>
</gene>
<organism evidence="1 2">
    <name type="scientific">Pseudodesulfovibrio sediminis</name>
    <dbReference type="NCBI Taxonomy" id="2810563"/>
    <lineage>
        <taxon>Bacteria</taxon>
        <taxon>Pseudomonadati</taxon>
        <taxon>Thermodesulfobacteriota</taxon>
        <taxon>Desulfovibrionia</taxon>
        <taxon>Desulfovibrionales</taxon>
        <taxon>Desulfovibrionaceae</taxon>
    </lineage>
</organism>
<evidence type="ECO:0000313" key="2">
    <source>
        <dbReference type="Proteomes" id="UP001053296"/>
    </source>
</evidence>
<evidence type="ECO:0000313" key="1">
    <source>
        <dbReference type="EMBL" id="BCS88874.1"/>
    </source>
</evidence>
<dbReference type="GO" id="GO:0016740">
    <property type="term" value="F:transferase activity"/>
    <property type="evidence" value="ECO:0007669"/>
    <property type="project" value="UniProtKB-KW"/>
</dbReference>
<dbReference type="PANTHER" id="PTHR12526">
    <property type="entry name" value="GLYCOSYLTRANSFERASE"/>
    <property type="match status" value="1"/>
</dbReference>
<proteinExistence type="predicted"/>
<accession>A0ABN6EUI8</accession>
<dbReference type="EMBL" id="AP024485">
    <property type="protein sequence ID" value="BCS88874.1"/>
    <property type="molecule type" value="Genomic_DNA"/>
</dbReference>
<name>A0ABN6EUI8_9BACT</name>